<evidence type="ECO:0000256" key="4">
    <source>
        <dbReference type="ARBA" id="ARBA00022679"/>
    </source>
</evidence>
<protein>
    <recommendedName>
        <fullName evidence="1">non-specific serine/threonine protein kinase</fullName>
        <ecNumber evidence="1">2.7.11.1</ecNumber>
    </recommendedName>
</protein>
<dbReference type="PROSITE" id="PS00108">
    <property type="entry name" value="PROTEIN_KINASE_ST"/>
    <property type="match status" value="1"/>
</dbReference>
<comment type="catalytic activity">
    <reaction evidence="8">
        <text>L-threonyl-[protein] + ATP = O-phospho-L-threonyl-[protein] + ADP + H(+)</text>
        <dbReference type="Rhea" id="RHEA:46608"/>
        <dbReference type="Rhea" id="RHEA-COMP:11060"/>
        <dbReference type="Rhea" id="RHEA-COMP:11605"/>
        <dbReference type="ChEBI" id="CHEBI:15378"/>
        <dbReference type="ChEBI" id="CHEBI:30013"/>
        <dbReference type="ChEBI" id="CHEBI:30616"/>
        <dbReference type="ChEBI" id="CHEBI:61977"/>
        <dbReference type="ChEBI" id="CHEBI:456216"/>
        <dbReference type="EC" id="2.7.11.1"/>
    </reaction>
</comment>
<evidence type="ECO:0000256" key="5">
    <source>
        <dbReference type="ARBA" id="ARBA00022741"/>
    </source>
</evidence>
<keyword evidence="5" id="KW-0547">Nucleotide-binding</keyword>
<evidence type="ECO:0000313" key="13">
    <source>
        <dbReference type="EMBL" id="JAV06923.1"/>
    </source>
</evidence>
<dbReference type="FunFam" id="1.10.510.10:FF:000571">
    <property type="entry name" value="Maternal embryonic leucine zipper kinase"/>
    <property type="match status" value="1"/>
</dbReference>
<evidence type="ECO:0000256" key="3">
    <source>
        <dbReference type="ARBA" id="ARBA00022553"/>
    </source>
</evidence>
<comment type="catalytic activity">
    <reaction evidence="9">
        <text>L-seryl-[protein] + ATP = O-phospho-L-seryl-[protein] + ADP + H(+)</text>
        <dbReference type="Rhea" id="RHEA:17989"/>
        <dbReference type="Rhea" id="RHEA-COMP:9863"/>
        <dbReference type="Rhea" id="RHEA-COMP:11604"/>
        <dbReference type="ChEBI" id="CHEBI:15378"/>
        <dbReference type="ChEBI" id="CHEBI:29999"/>
        <dbReference type="ChEBI" id="CHEBI:30616"/>
        <dbReference type="ChEBI" id="CHEBI:83421"/>
        <dbReference type="ChEBI" id="CHEBI:456216"/>
        <dbReference type="EC" id="2.7.11.1"/>
    </reaction>
</comment>
<evidence type="ECO:0000256" key="7">
    <source>
        <dbReference type="ARBA" id="ARBA00022840"/>
    </source>
</evidence>
<feature type="region of interest" description="Disordered" evidence="11">
    <location>
        <begin position="300"/>
        <end position="329"/>
    </location>
</feature>
<evidence type="ECO:0000256" key="8">
    <source>
        <dbReference type="ARBA" id="ARBA00047899"/>
    </source>
</evidence>
<reference evidence="13" key="1">
    <citation type="submission" date="2016-12" db="EMBL/GenBank/DDBJ databases">
        <title>An insight into the sialome and mialome of the sand fly, Nyssomyia neivai.</title>
        <authorList>
            <person name="Sebastian V."/>
            <person name="Goulart T.M."/>
            <person name="Oliveira W."/>
            <person name="Calvo E."/>
            <person name="Oliveira L.F."/>
            <person name="Pinto M.C."/>
            <person name="Rosselino A.M."/>
            <person name="Ribeiro J.M."/>
        </authorList>
    </citation>
    <scope>NUCLEOTIDE SEQUENCE</scope>
</reference>
<feature type="compositionally biased region" description="Acidic residues" evidence="11">
    <location>
        <begin position="307"/>
        <end position="324"/>
    </location>
</feature>
<dbReference type="EC" id="2.7.11.1" evidence="1"/>
<dbReference type="GO" id="GO:0035556">
    <property type="term" value="P:intracellular signal transduction"/>
    <property type="evidence" value="ECO:0007669"/>
    <property type="project" value="TreeGrafter"/>
</dbReference>
<dbReference type="AlphaFoldDB" id="A0A1L8DKC6"/>
<proteinExistence type="inferred from homology"/>
<keyword evidence="3" id="KW-0597">Phosphoprotein</keyword>
<evidence type="ECO:0000259" key="12">
    <source>
        <dbReference type="PROSITE" id="PS50011"/>
    </source>
</evidence>
<dbReference type="Gene3D" id="3.30.200.20">
    <property type="entry name" value="Phosphorylase Kinase, domain 1"/>
    <property type="match status" value="1"/>
</dbReference>
<dbReference type="PANTHER" id="PTHR24342:SF12">
    <property type="entry name" value="DEATH-ASSOCIATED PROTEIN KINASE RELATED"/>
    <property type="match status" value="1"/>
</dbReference>
<evidence type="ECO:0000256" key="9">
    <source>
        <dbReference type="ARBA" id="ARBA00048679"/>
    </source>
</evidence>
<dbReference type="InterPro" id="IPR008271">
    <property type="entry name" value="Ser/Thr_kinase_AS"/>
</dbReference>
<keyword evidence="6 13" id="KW-0418">Kinase</keyword>
<dbReference type="SUPFAM" id="SSF56112">
    <property type="entry name" value="Protein kinase-like (PK-like)"/>
    <property type="match status" value="1"/>
</dbReference>
<sequence>MQISDGIRHIGDGRMEVAEERLQGLIVNENINEIYDVEQTPFARGKFAAVRKAVHKKNGVSFAAKFLRRMRRAQSQEKDICHEIAVLMLCSDSEHIVKLHSVHETKSEIALILELATGGELQAILDNVGELTESQARTCMREILRALQYLHKKCIAHLDLKPQNILLCGDKVEDGLKLCDFGISRVVEEGGKIRDILGTPDYVAPEVIQYEPLCLKTDIWSVGVLAYVLLTGCSPFGGDTKQETFLNISQCNLTFPEELFEGVSLEAIDFIRCALKIEPIDRMSASQCLEHKWLQDDTPLRYLSEPPTEEDAAAEDTAEEEDSDTSDKENVLCARNATEHEVPCEKILIFSNHQQATLFPDAPTTPKVSRKAPPDSPPSVKALVKKFQLDTQEVLDVVSPKTHDLPVETTTTTDDLSARCSVITCLACAGLTVSVCRHHTSPTSRKTLVDQRITC</sequence>
<keyword evidence="2 13" id="KW-0723">Serine/threonine-protein kinase</keyword>
<organism evidence="13">
    <name type="scientific">Nyssomyia neivai</name>
    <dbReference type="NCBI Taxonomy" id="330878"/>
    <lineage>
        <taxon>Eukaryota</taxon>
        <taxon>Metazoa</taxon>
        <taxon>Ecdysozoa</taxon>
        <taxon>Arthropoda</taxon>
        <taxon>Hexapoda</taxon>
        <taxon>Insecta</taxon>
        <taxon>Pterygota</taxon>
        <taxon>Neoptera</taxon>
        <taxon>Endopterygota</taxon>
        <taxon>Diptera</taxon>
        <taxon>Nematocera</taxon>
        <taxon>Psychodoidea</taxon>
        <taxon>Psychodidae</taxon>
        <taxon>Nyssomyia</taxon>
    </lineage>
</organism>
<comment type="similarity">
    <text evidence="10">Belongs to the protein kinase superfamily. CAMK Ser/Thr protein kinase family. DAP kinase subfamily.</text>
</comment>
<dbReference type="PROSITE" id="PS50011">
    <property type="entry name" value="PROTEIN_KINASE_DOM"/>
    <property type="match status" value="1"/>
</dbReference>
<accession>A0A1L8DKC6</accession>
<dbReference type="InterPro" id="IPR000719">
    <property type="entry name" value="Prot_kinase_dom"/>
</dbReference>
<dbReference type="GO" id="GO:0005524">
    <property type="term" value="F:ATP binding"/>
    <property type="evidence" value="ECO:0007669"/>
    <property type="project" value="UniProtKB-KW"/>
</dbReference>
<evidence type="ECO:0000256" key="6">
    <source>
        <dbReference type="ARBA" id="ARBA00022777"/>
    </source>
</evidence>
<keyword evidence="4" id="KW-0808">Transferase</keyword>
<evidence type="ECO:0000256" key="11">
    <source>
        <dbReference type="SAM" id="MobiDB-lite"/>
    </source>
</evidence>
<dbReference type="Pfam" id="PF00069">
    <property type="entry name" value="Pkinase"/>
    <property type="match status" value="1"/>
</dbReference>
<dbReference type="InterPro" id="IPR011009">
    <property type="entry name" value="Kinase-like_dom_sf"/>
</dbReference>
<evidence type="ECO:0000256" key="2">
    <source>
        <dbReference type="ARBA" id="ARBA00022527"/>
    </source>
</evidence>
<dbReference type="SMART" id="SM00220">
    <property type="entry name" value="S_TKc"/>
    <property type="match status" value="1"/>
</dbReference>
<feature type="domain" description="Protein kinase" evidence="12">
    <location>
        <begin position="36"/>
        <end position="294"/>
    </location>
</feature>
<evidence type="ECO:0000256" key="10">
    <source>
        <dbReference type="ARBA" id="ARBA00060827"/>
    </source>
</evidence>
<dbReference type="GO" id="GO:0005634">
    <property type="term" value="C:nucleus"/>
    <property type="evidence" value="ECO:0007669"/>
    <property type="project" value="TreeGrafter"/>
</dbReference>
<evidence type="ECO:0000256" key="1">
    <source>
        <dbReference type="ARBA" id="ARBA00012513"/>
    </source>
</evidence>
<keyword evidence="7" id="KW-0067">ATP-binding</keyword>
<dbReference type="GO" id="GO:0043065">
    <property type="term" value="P:positive regulation of apoptotic process"/>
    <property type="evidence" value="ECO:0007669"/>
    <property type="project" value="TreeGrafter"/>
</dbReference>
<dbReference type="GO" id="GO:0004674">
    <property type="term" value="F:protein serine/threonine kinase activity"/>
    <property type="evidence" value="ECO:0007669"/>
    <property type="project" value="UniProtKB-KW"/>
</dbReference>
<dbReference type="Gene3D" id="1.10.510.10">
    <property type="entry name" value="Transferase(Phosphotransferase) domain 1"/>
    <property type="match status" value="1"/>
</dbReference>
<dbReference type="EMBL" id="GFDF01007161">
    <property type="protein sequence ID" value="JAV06923.1"/>
    <property type="molecule type" value="Transcribed_RNA"/>
</dbReference>
<dbReference type="FunFam" id="3.30.200.20:FF:000175">
    <property type="entry name" value="Serine/threonine-protein kinase 17B"/>
    <property type="match status" value="1"/>
</dbReference>
<dbReference type="PANTHER" id="PTHR24342">
    <property type="entry name" value="SERINE/THREONINE-PROTEIN KINASE 17"/>
    <property type="match status" value="1"/>
</dbReference>
<name>A0A1L8DKC6_9DIPT</name>